<evidence type="ECO:0008006" key="3">
    <source>
        <dbReference type="Google" id="ProtNLM"/>
    </source>
</evidence>
<dbReference type="AlphaFoldDB" id="A0A7V8V836"/>
<name>A0A7V8V836_9BACT</name>
<organism evidence="1 2">
    <name type="scientific">Bremerella alba</name>
    <dbReference type="NCBI Taxonomy" id="980252"/>
    <lineage>
        <taxon>Bacteria</taxon>
        <taxon>Pseudomonadati</taxon>
        <taxon>Planctomycetota</taxon>
        <taxon>Planctomycetia</taxon>
        <taxon>Pirellulales</taxon>
        <taxon>Pirellulaceae</taxon>
        <taxon>Bremerella</taxon>
    </lineage>
</organism>
<evidence type="ECO:0000313" key="1">
    <source>
        <dbReference type="EMBL" id="MBA2116699.1"/>
    </source>
</evidence>
<sequence>MLFELKRSTAGGDALDQLLRYTQTAGQWTYSKLNDMFQKYEKNELRGTDLAEAHQESLGLPQRLREEDFNRNQRMFVVGSAADQKLIAGVDYWKRQGLAIDFIPYRIFRIGGQMYFEFFSKPYDVHSNPNDTKGIIFDTCRRYYPKALEWMMQKKRISAFGDKKEAVRSFNRGDMVFFSHRWEGIVAAARITGRQVMFDTVPDTGEDEMYWDVRFETPLLTQFDSFPSKLTFADVKKIVGKNFFWARTQKTPFLTREEAELLLVELQSRFNCDGKT</sequence>
<proteinExistence type="predicted"/>
<accession>A0A7V8V836</accession>
<comment type="caution">
    <text evidence="1">The sequence shown here is derived from an EMBL/GenBank/DDBJ whole genome shotgun (WGS) entry which is preliminary data.</text>
</comment>
<dbReference type="Proteomes" id="UP000551616">
    <property type="component" value="Unassembled WGS sequence"/>
</dbReference>
<evidence type="ECO:0000313" key="2">
    <source>
        <dbReference type="Proteomes" id="UP000551616"/>
    </source>
</evidence>
<dbReference type="EMBL" id="JABRWO010000011">
    <property type="protein sequence ID" value="MBA2116699.1"/>
    <property type="molecule type" value="Genomic_DNA"/>
</dbReference>
<gene>
    <name evidence="1" type="ORF">HOV93_38910</name>
</gene>
<protein>
    <recommendedName>
        <fullName evidence="3">EVE domain-containing protein</fullName>
    </recommendedName>
</protein>
<reference evidence="1 2" key="1">
    <citation type="submission" date="2020-05" db="EMBL/GenBank/DDBJ databases">
        <title>Bremerella alba sp. nov., a novel planctomycete isolated from the surface of the macroalga Fucus spiralis.</title>
        <authorList>
            <person name="Godinho O."/>
            <person name="Botelho R."/>
            <person name="Albuquerque L."/>
            <person name="Wiegand S."/>
            <person name="Da Costa M.S."/>
            <person name="Lobo-Da-Cunha A."/>
            <person name="Jogler C."/>
            <person name="Lage O.M."/>
        </authorList>
    </citation>
    <scope>NUCLEOTIDE SEQUENCE [LARGE SCALE GENOMIC DNA]</scope>
    <source>
        <strain evidence="1 2">FF15</strain>
    </source>
</reference>
<keyword evidence="2" id="KW-1185">Reference proteome</keyword>